<dbReference type="Proteomes" id="UP000288805">
    <property type="component" value="Unassembled WGS sequence"/>
</dbReference>
<comment type="caution">
    <text evidence="1">The sequence shown here is derived from an EMBL/GenBank/DDBJ whole genome shotgun (WGS) entry which is preliminary data.</text>
</comment>
<reference evidence="1 2" key="1">
    <citation type="journal article" date="2018" name="PLoS Genet.">
        <title>Population sequencing reveals clonal diversity and ancestral inbreeding in the grapevine cultivar Chardonnay.</title>
        <authorList>
            <person name="Roach M.J."/>
            <person name="Johnson D.L."/>
            <person name="Bohlmann J."/>
            <person name="van Vuuren H.J."/>
            <person name="Jones S.J."/>
            <person name="Pretorius I.S."/>
            <person name="Schmidt S.A."/>
            <person name="Borneman A.R."/>
        </authorList>
    </citation>
    <scope>NUCLEOTIDE SEQUENCE [LARGE SCALE GENOMIC DNA]</scope>
    <source>
        <strain evidence="2">cv. Chardonnay</strain>
        <tissue evidence="1">Leaf</tissue>
    </source>
</reference>
<sequence>MVTSLIQYEGENSIEEDKEQDYCFIDFFLIDYINPPKVFNLVSIPLIDRIDPSKVSDPIFVPSSEFKSFIEPTPENQMTGKVYSRKKVAIPQLIQV</sequence>
<gene>
    <name evidence="1" type="ORF">CK203_031457</name>
</gene>
<evidence type="ECO:0000313" key="2">
    <source>
        <dbReference type="Proteomes" id="UP000288805"/>
    </source>
</evidence>
<name>A0A438I8U4_VITVI</name>
<organism evidence="1 2">
    <name type="scientific">Vitis vinifera</name>
    <name type="common">Grape</name>
    <dbReference type="NCBI Taxonomy" id="29760"/>
    <lineage>
        <taxon>Eukaryota</taxon>
        <taxon>Viridiplantae</taxon>
        <taxon>Streptophyta</taxon>
        <taxon>Embryophyta</taxon>
        <taxon>Tracheophyta</taxon>
        <taxon>Spermatophyta</taxon>
        <taxon>Magnoliopsida</taxon>
        <taxon>eudicotyledons</taxon>
        <taxon>Gunneridae</taxon>
        <taxon>Pentapetalae</taxon>
        <taxon>rosids</taxon>
        <taxon>Vitales</taxon>
        <taxon>Vitaceae</taxon>
        <taxon>Viteae</taxon>
        <taxon>Vitis</taxon>
    </lineage>
</organism>
<protein>
    <submittedName>
        <fullName evidence="1">Uncharacterized protein</fullName>
    </submittedName>
</protein>
<evidence type="ECO:0000313" key="1">
    <source>
        <dbReference type="EMBL" id="RVW93134.1"/>
    </source>
</evidence>
<dbReference type="AlphaFoldDB" id="A0A438I8U4"/>
<proteinExistence type="predicted"/>
<dbReference type="EMBL" id="QGNW01000131">
    <property type="protein sequence ID" value="RVW93134.1"/>
    <property type="molecule type" value="Genomic_DNA"/>
</dbReference>
<accession>A0A438I8U4</accession>